<evidence type="ECO:0000256" key="1">
    <source>
        <dbReference type="HAMAP-Rule" id="MF_00760"/>
    </source>
</evidence>
<dbReference type="InterPro" id="IPR027393">
    <property type="entry name" value="Virus_scaffolding_prot_C"/>
</dbReference>
<evidence type="ECO:0000313" key="4">
    <source>
        <dbReference type="Proteomes" id="UP000030416"/>
    </source>
</evidence>
<evidence type="ECO:0000259" key="2">
    <source>
        <dbReference type="SMART" id="SM00914"/>
    </source>
</evidence>
<dbReference type="PIRSF" id="PIRSF007165">
    <property type="entry name" value="UCP007165"/>
    <property type="match status" value="1"/>
</dbReference>
<keyword evidence="4" id="KW-1185">Reference proteome</keyword>
<dbReference type="NCBIfam" id="NF002965">
    <property type="entry name" value="PRK03636.1"/>
    <property type="match status" value="1"/>
</dbReference>
<dbReference type="SMART" id="SM00914">
    <property type="entry name" value="IDEAL"/>
    <property type="match status" value="1"/>
</dbReference>
<dbReference type="OrthoDB" id="2155814at2"/>
<accession>A0A0A3I415</accession>
<dbReference type="STRING" id="1384049.CD29_05435"/>
<dbReference type="AlphaFoldDB" id="A0A0A3I415"/>
<proteinExistence type="inferred from homology"/>
<dbReference type="RefSeq" id="WP_036183758.1">
    <property type="nucleotide sequence ID" value="NZ_AVDA01000005.1"/>
</dbReference>
<dbReference type="InterPro" id="IPR011188">
    <property type="entry name" value="UPF0302"/>
</dbReference>
<comment type="caution">
    <text evidence="3">The sequence shown here is derived from an EMBL/GenBank/DDBJ whole genome shotgun (WGS) entry which is preliminary data.</text>
</comment>
<reference evidence="3 4" key="1">
    <citation type="submission" date="2014-02" db="EMBL/GenBank/DDBJ databases">
        <title>Draft genome sequence of Lysinibacillus manganicus DSM 26584T.</title>
        <authorList>
            <person name="Zhang F."/>
            <person name="Wang G."/>
            <person name="Zhang L."/>
        </authorList>
    </citation>
    <scope>NUCLEOTIDE SEQUENCE [LARGE SCALE GENOMIC DNA]</scope>
    <source>
        <strain evidence="3 4">DSM 26584</strain>
    </source>
</reference>
<dbReference type="Gene3D" id="4.10.810.10">
    <property type="entry name" value="Virus Scaffolding Protein, Chain A"/>
    <property type="match status" value="1"/>
</dbReference>
<name>A0A0A3I415_9BACL</name>
<dbReference type="InterPro" id="IPR014957">
    <property type="entry name" value="IDEAL_dom"/>
</dbReference>
<dbReference type="Pfam" id="PF08858">
    <property type="entry name" value="IDEAL"/>
    <property type="match status" value="1"/>
</dbReference>
<sequence>MTSSVPLVDKKAFVRWFLKNYQLKRRECVWILNYLLSNDNLLENIHFVEEAHYCPRAIVMSSVDSNGVPFRFYKGNIMTSDAEKSFHDLRLHPNESMYIQLNFPNVPPSRQYLAVLEENPYMPKFLHISEKDRVIAEELLNNSMLAFQEEKLLKEIDDALDEGDKEKFYELSNLLQALKQTSKNS</sequence>
<feature type="domain" description="IDEAL" evidence="2">
    <location>
        <begin position="139"/>
        <end position="175"/>
    </location>
</feature>
<dbReference type="Proteomes" id="UP000030416">
    <property type="component" value="Unassembled WGS sequence"/>
</dbReference>
<gene>
    <name evidence="3" type="ORF">CD29_05435</name>
</gene>
<comment type="similarity">
    <text evidence="1">Belongs to the UPF0302 family.</text>
</comment>
<dbReference type="HAMAP" id="MF_00760">
    <property type="entry name" value="UPF0302"/>
    <property type="match status" value="1"/>
</dbReference>
<organism evidence="3 4">
    <name type="scientific">Ureibacillus manganicus DSM 26584</name>
    <dbReference type="NCBI Taxonomy" id="1384049"/>
    <lineage>
        <taxon>Bacteria</taxon>
        <taxon>Bacillati</taxon>
        <taxon>Bacillota</taxon>
        <taxon>Bacilli</taxon>
        <taxon>Bacillales</taxon>
        <taxon>Caryophanaceae</taxon>
        <taxon>Ureibacillus</taxon>
    </lineage>
</organism>
<dbReference type="Pfam" id="PF08864">
    <property type="entry name" value="UPF0302"/>
    <property type="match status" value="1"/>
</dbReference>
<dbReference type="Gene3D" id="3.40.1530.30">
    <property type="entry name" value="Uncharacterised family UPF0302, N-terminal domain"/>
    <property type="match status" value="1"/>
</dbReference>
<dbReference type="eggNOG" id="COG5582">
    <property type="taxonomic scope" value="Bacteria"/>
</dbReference>
<evidence type="ECO:0000313" key="3">
    <source>
        <dbReference type="EMBL" id="KGR79541.1"/>
    </source>
</evidence>
<dbReference type="InterPro" id="IPR038091">
    <property type="entry name" value="UPF0302_N_sf"/>
</dbReference>
<dbReference type="EMBL" id="JPVN01000005">
    <property type="protein sequence ID" value="KGR79541.1"/>
    <property type="molecule type" value="Genomic_DNA"/>
</dbReference>
<dbReference type="InterPro" id="IPR014963">
    <property type="entry name" value="UPF0302_N"/>
</dbReference>
<protein>
    <recommendedName>
        <fullName evidence="1">UPF0302 protein CD29_05435</fullName>
    </recommendedName>
</protein>